<dbReference type="InterPro" id="IPR044868">
    <property type="entry name" value="Rpn13/ADRM1_Pru"/>
</dbReference>
<dbReference type="PANTHER" id="PTHR12225">
    <property type="entry name" value="ADHESION REGULATING MOLECULE 1 110 KDA CELL MEMBRANE GLYCOPROTEIN"/>
    <property type="match status" value="1"/>
</dbReference>
<feature type="region of interest" description="Disordered" evidence="6">
    <location>
        <begin position="133"/>
        <end position="204"/>
    </location>
</feature>
<dbReference type="GO" id="GO:0061133">
    <property type="term" value="F:endopeptidase activator activity"/>
    <property type="evidence" value="ECO:0007669"/>
    <property type="project" value="TreeGrafter"/>
</dbReference>
<keyword evidence="3" id="KW-0963">Cytoplasm</keyword>
<reference evidence="8 9" key="1">
    <citation type="journal article" date="2018" name="Nat. Ecol. Evol.">
        <title>Pezizomycetes genomes reveal the molecular basis of ectomycorrhizal truffle lifestyle.</title>
        <authorList>
            <person name="Murat C."/>
            <person name="Payen T."/>
            <person name="Noel B."/>
            <person name="Kuo A."/>
            <person name="Morin E."/>
            <person name="Chen J."/>
            <person name="Kohler A."/>
            <person name="Krizsan K."/>
            <person name="Balestrini R."/>
            <person name="Da Silva C."/>
            <person name="Montanini B."/>
            <person name="Hainaut M."/>
            <person name="Levati E."/>
            <person name="Barry K.W."/>
            <person name="Belfiori B."/>
            <person name="Cichocki N."/>
            <person name="Clum A."/>
            <person name="Dockter R.B."/>
            <person name="Fauchery L."/>
            <person name="Guy J."/>
            <person name="Iotti M."/>
            <person name="Le Tacon F."/>
            <person name="Lindquist E.A."/>
            <person name="Lipzen A."/>
            <person name="Malagnac F."/>
            <person name="Mello A."/>
            <person name="Molinier V."/>
            <person name="Miyauchi S."/>
            <person name="Poulain J."/>
            <person name="Riccioni C."/>
            <person name="Rubini A."/>
            <person name="Sitrit Y."/>
            <person name="Splivallo R."/>
            <person name="Traeger S."/>
            <person name="Wang M."/>
            <person name="Zifcakova L."/>
            <person name="Wipf D."/>
            <person name="Zambonelli A."/>
            <person name="Paolocci F."/>
            <person name="Nowrousian M."/>
            <person name="Ottonello S."/>
            <person name="Baldrian P."/>
            <person name="Spatafora J.W."/>
            <person name="Henrissat B."/>
            <person name="Nagy L.G."/>
            <person name="Aury J.M."/>
            <person name="Wincker P."/>
            <person name="Grigoriev I.V."/>
            <person name="Bonfante P."/>
            <person name="Martin F.M."/>
        </authorList>
    </citation>
    <scope>NUCLEOTIDE SEQUENCE [LARGE SCALE GENOMIC DNA]</scope>
    <source>
        <strain evidence="8 9">ATCC MYA-4762</strain>
    </source>
</reference>
<evidence type="ECO:0000256" key="1">
    <source>
        <dbReference type="ARBA" id="ARBA00004123"/>
    </source>
</evidence>
<protein>
    <recommendedName>
        <fullName evidence="7">Pru domain-containing protein</fullName>
    </recommendedName>
</protein>
<evidence type="ECO:0000313" key="9">
    <source>
        <dbReference type="Proteomes" id="UP000267821"/>
    </source>
</evidence>
<feature type="domain" description="Pru" evidence="7">
    <location>
        <begin position="3"/>
        <end position="131"/>
    </location>
</feature>
<evidence type="ECO:0000256" key="5">
    <source>
        <dbReference type="ARBA" id="ARBA00023242"/>
    </source>
</evidence>
<dbReference type="OrthoDB" id="340431at2759"/>
<dbReference type="Proteomes" id="UP000267821">
    <property type="component" value="Unassembled WGS sequence"/>
</dbReference>
<dbReference type="InterPro" id="IPR038633">
    <property type="entry name" value="Rpn13/ADRM1_Pru_sf"/>
</dbReference>
<evidence type="ECO:0000256" key="4">
    <source>
        <dbReference type="ARBA" id="ARBA00022942"/>
    </source>
</evidence>
<dbReference type="PANTHER" id="PTHR12225:SF0">
    <property type="entry name" value="PROTEASOMAL UBIQUITIN RECEPTOR ADRM1"/>
    <property type="match status" value="1"/>
</dbReference>
<feature type="compositionally biased region" description="Acidic residues" evidence="6">
    <location>
        <begin position="133"/>
        <end position="150"/>
    </location>
</feature>
<organism evidence="8 9">
    <name type="scientific">Terfezia boudieri ATCC MYA-4762</name>
    <dbReference type="NCBI Taxonomy" id="1051890"/>
    <lineage>
        <taxon>Eukaryota</taxon>
        <taxon>Fungi</taxon>
        <taxon>Dikarya</taxon>
        <taxon>Ascomycota</taxon>
        <taxon>Pezizomycotina</taxon>
        <taxon>Pezizomycetes</taxon>
        <taxon>Pezizales</taxon>
        <taxon>Pezizaceae</taxon>
        <taxon>Terfezia</taxon>
    </lineage>
</organism>
<keyword evidence="4" id="KW-0647">Proteasome</keyword>
<dbReference type="PROSITE" id="PS51917">
    <property type="entry name" value="PRU"/>
    <property type="match status" value="1"/>
</dbReference>
<dbReference type="Pfam" id="PF16550">
    <property type="entry name" value="RPN13_C"/>
    <property type="match status" value="1"/>
</dbReference>
<dbReference type="EMBL" id="ML121530">
    <property type="protein sequence ID" value="RPB27902.1"/>
    <property type="molecule type" value="Genomic_DNA"/>
</dbReference>
<feature type="compositionally biased region" description="Polar residues" evidence="6">
    <location>
        <begin position="192"/>
        <end position="204"/>
    </location>
</feature>
<evidence type="ECO:0000256" key="2">
    <source>
        <dbReference type="ARBA" id="ARBA00004496"/>
    </source>
</evidence>
<feature type="compositionally biased region" description="Low complexity" evidence="6">
    <location>
        <begin position="175"/>
        <end position="188"/>
    </location>
</feature>
<evidence type="ECO:0000313" key="8">
    <source>
        <dbReference type="EMBL" id="RPB27902.1"/>
    </source>
</evidence>
<dbReference type="Gene3D" id="2.30.29.70">
    <property type="entry name" value="Proteasomal ubiquitin receptor Rpn13/ADRM1"/>
    <property type="match status" value="1"/>
</dbReference>
<dbReference type="AlphaFoldDB" id="A0A3N4M3G5"/>
<gene>
    <name evidence="8" type="ORF">L211DRAFT_891242</name>
</gene>
<dbReference type="GO" id="GO:0070628">
    <property type="term" value="F:proteasome binding"/>
    <property type="evidence" value="ECO:0007669"/>
    <property type="project" value="TreeGrafter"/>
</dbReference>
<name>A0A3N4M3G5_9PEZI</name>
<evidence type="ECO:0000256" key="6">
    <source>
        <dbReference type="SAM" id="MobiDB-lite"/>
    </source>
</evidence>
<sequence>MSANVRPLISIKAGKCRPSPTDPKTIVPDPTAGILYLYNNPDDELLHLCWKPRDSPDPPTPENDLLIIPYDATFVAFPIPTGRIYILKFSSSLERHFYWLQSKPEKADDPGFFSARDREVGRVINRLLQGDEVADDSEDLLGDDEDETMEDVERRDDGSESREGGADGGRASLNSPTTVSSTATSAPALSNFPRSSTGAPSDSSNFLQSLISSISVPPTVTQASATTPQAPVTLPLLLTPATSIELLLTLTEVQMANLLALLPPQILPPNASPADQRRVLEKVLRSPQFVQSLASLTRALRDEGGLRGMCEAVGVDIGVVAGEVRRNGGDFVGGFVEGVRKQVEKEEREARDRMEE</sequence>
<dbReference type="Gene3D" id="1.10.2020.20">
    <property type="match status" value="1"/>
</dbReference>
<evidence type="ECO:0000256" key="3">
    <source>
        <dbReference type="ARBA" id="ARBA00022490"/>
    </source>
</evidence>
<dbReference type="InParanoid" id="A0A3N4M3G5"/>
<dbReference type="GO" id="GO:0008541">
    <property type="term" value="C:proteasome regulatory particle, lid subcomplex"/>
    <property type="evidence" value="ECO:0007669"/>
    <property type="project" value="TreeGrafter"/>
</dbReference>
<keyword evidence="5" id="KW-0539">Nucleus</keyword>
<feature type="compositionally biased region" description="Basic and acidic residues" evidence="6">
    <location>
        <begin position="151"/>
        <end position="165"/>
    </location>
</feature>
<dbReference type="InterPro" id="IPR006773">
    <property type="entry name" value="Rpn13/ADRM1"/>
</dbReference>
<dbReference type="InterPro" id="IPR032368">
    <property type="entry name" value="RPN13_DEUBAD"/>
</dbReference>
<dbReference type="GO" id="GO:0005634">
    <property type="term" value="C:nucleus"/>
    <property type="evidence" value="ECO:0007669"/>
    <property type="project" value="UniProtKB-SubCell"/>
</dbReference>
<proteinExistence type="predicted"/>
<dbReference type="STRING" id="1051890.A0A3N4M3G5"/>
<evidence type="ECO:0000259" key="7">
    <source>
        <dbReference type="PROSITE" id="PS51917"/>
    </source>
</evidence>
<keyword evidence="9" id="KW-1185">Reference proteome</keyword>
<comment type="subcellular location">
    <subcellularLocation>
        <location evidence="2">Cytoplasm</location>
    </subcellularLocation>
    <subcellularLocation>
        <location evidence="1">Nucleus</location>
    </subcellularLocation>
</comment>
<dbReference type="GO" id="GO:0005737">
    <property type="term" value="C:cytoplasm"/>
    <property type="evidence" value="ECO:0007669"/>
    <property type="project" value="UniProtKB-SubCell"/>
</dbReference>
<accession>A0A3N4M3G5</accession>
<dbReference type="InterPro" id="IPR038108">
    <property type="entry name" value="RPN13_DEUBAD_sf"/>
</dbReference>
<dbReference type="Pfam" id="PF04683">
    <property type="entry name" value="Rpn13_ADRM1_Pru"/>
    <property type="match status" value="1"/>
</dbReference>